<protein>
    <submittedName>
        <fullName evidence="3">Uncharacterized protein</fullName>
    </submittedName>
</protein>
<comment type="caution">
    <text evidence="3">The sequence shown here is derived from an EMBL/GenBank/DDBJ whole genome shotgun (WGS) entry which is preliminary data.</text>
</comment>
<dbReference type="EMBL" id="JACVVK020000035">
    <property type="protein sequence ID" value="KAK7500707.1"/>
    <property type="molecule type" value="Genomic_DNA"/>
</dbReference>
<name>A0ABD0LMZ8_9CAEN</name>
<accession>A0ABD0LMZ8</accession>
<feature type="compositionally biased region" description="Polar residues" evidence="1">
    <location>
        <begin position="27"/>
        <end position="37"/>
    </location>
</feature>
<proteinExistence type="predicted"/>
<keyword evidence="2" id="KW-0732">Signal</keyword>
<evidence type="ECO:0000313" key="3">
    <source>
        <dbReference type="EMBL" id="KAK7500707.1"/>
    </source>
</evidence>
<keyword evidence="4" id="KW-1185">Reference proteome</keyword>
<evidence type="ECO:0000256" key="1">
    <source>
        <dbReference type="SAM" id="MobiDB-lite"/>
    </source>
</evidence>
<reference evidence="3 4" key="1">
    <citation type="journal article" date="2023" name="Sci. Data">
        <title>Genome assembly of the Korean intertidal mud-creeper Batillaria attramentaria.</title>
        <authorList>
            <person name="Patra A.K."/>
            <person name="Ho P.T."/>
            <person name="Jun S."/>
            <person name="Lee S.J."/>
            <person name="Kim Y."/>
            <person name="Won Y.J."/>
        </authorList>
    </citation>
    <scope>NUCLEOTIDE SEQUENCE [LARGE SCALE GENOMIC DNA]</scope>
    <source>
        <strain evidence="3">Wonlab-2016</strain>
    </source>
</reference>
<feature type="non-terminal residue" evidence="3">
    <location>
        <position position="1"/>
    </location>
</feature>
<sequence>FLVVTLTMCSLGTLADGGRGRKEHTEATASPDKNPSRLSEGRKEQTEALVWPKRKLRLLKEQIGALKTTCQAQNWISPDKDPLDNMPACTRLFKTQKPCSTLECKGYAIAHLSAFRKPFKIIRKNLRGSLVKTINQTDHALRKLLNETKEACMREAVNQGQNESVCKKRAKRKDRKSCRRQIMTQTKNGTRSEWGQLLASLTERLETWFRGKWEAFGDLPTRQIKKLRNSRIKQMKRIVKKWGNTHENKEVMNSMTKSSRDRLDKQEEKCGPLFDTGFACRCTSYLDCKRSFSQGMTNFKEPLLVLNASEIFDRVKNGDRPSAASFAVEDMVFNISGRCKEEARKAGENATVCEPSQEHAGKICAQFLREKLQTGNSDSRREIVYRFLNDFDMFVKKFDATSKKRRKVSEESKRVGKKRKNIVKNLKRECRK</sequence>
<feature type="chain" id="PRO_5044758292" evidence="2">
    <location>
        <begin position="21"/>
        <end position="432"/>
    </location>
</feature>
<feature type="region of interest" description="Disordered" evidence="1">
    <location>
        <begin position="17"/>
        <end position="46"/>
    </location>
</feature>
<gene>
    <name evidence="3" type="ORF">BaRGS_00007951</name>
</gene>
<evidence type="ECO:0000313" key="4">
    <source>
        <dbReference type="Proteomes" id="UP001519460"/>
    </source>
</evidence>
<organism evidence="3 4">
    <name type="scientific">Batillaria attramentaria</name>
    <dbReference type="NCBI Taxonomy" id="370345"/>
    <lineage>
        <taxon>Eukaryota</taxon>
        <taxon>Metazoa</taxon>
        <taxon>Spiralia</taxon>
        <taxon>Lophotrochozoa</taxon>
        <taxon>Mollusca</taxon>
        <taxon>Gastropoda</taxon>
        <taxon>Caenogastropoda</taxon>
        <taxon>Sorbeoconcha</taxon>
        <taxon>Cerithioidea</taxon>
        <taxon>Batillariidae</taxon>
        <taxon>Batillaria</taxon>
    </lineage>
</organism>
<dbReference type="AlphaFoldDB" id="A0ABD0LMZ8"/>
<feature type="signal peptide" evidence="2">
    <location>
        <begin position="1"/>
        <end position="20"/>
    </location>
</feature>
<dbReference type="Proteomes" id="UP001519460">
    <property type="component" value="Unassembled WGS sequence"/>
</dbReference>
<evidence type="ECO:0000256" key="2">
    <source>
        <dbReference type="SAM" id="SignalP"/>
    </source>
</evidence>